<keyword evidence="2 10" id="KW-0813">Transport</keyword>
<keyword evidence="9 10" id="KW-0998">Cell outer membrane</keyword>
<evidence type="ECO:0000256" key="9">
    <source>
        <dbReference type="ARBA" id="ARBA00023237"/>
    </source>
</evidence>
<evidence type="ECO:0000256" key="3">
    <source>
        <dbReference type="ARBA" id="ARBA00022452"/>
    </source>
</evidence>
<feature type="signal peptide" evidence="12">
    <location>
        <begin position="1"/>
        <end position="21"/>
    </location>
</feature>
<dbReference type="PANTHER" id="PTHR30069">
    <property type="entry name" value="TONB-DEPENDENT OUTER MEMBRANE RECEPTOR"/>
    <property type="match status" value="1"/>
</dbReference>
<keyword evidence="7 10" id="KW-0472">Membrane</keyword>
<dbReference type="InterPro" id="IPR039426">
    <property type="entry name" value="TonB-dep_rcpt-like"/>
</dbReference>
<name>A0A1G7F3Z2_9FLAO</name>
<feature type="domain" description="TonB-dependent receptor-like beta-barrel" evidence="13">
    <location>
        <begin position="204"/>
        <end position="583"/>
    </location>
</feature>
<evidence type="ECO:0000256" key="2">
    <source>
        <dbReference type="ARBA" id="ARBA00022448"/>
    </source>
</evidence>
<keyword evidence="4 10" id="KW-0812">Transmembrane</keyword>
<dbReference type="STRING" id="227084.SAMN05421855_102316"/>
<dbReference type="InterPro" id="IPR037066">
    <property type="entry name" value="Plug_dom_sf"/>
</dbReference>
<keyword evidence="16" id="KW-1185">Reference proteome</keyword>
<dbReference type="SUPFAM" id="SSF56935">
    <property type="entry name" value="Porins"/>
    <property type="match status" value="1"/>
</dbReference>
<evidence type="ECO:0000256" key="5">
    <source>
        <dbReference type="ARBA" id="ARBA00022729"/>
    </source>
</evidence>
<evidence type="ECO:0000256" key="10">
    <source>
        <dbReference type="PROSITE-ProRule" id="PRU01360"/>
    </source>
</evidence>
<gene>
    <name evidence="15" type="ORF">SAMN05421855_102316</name>
</gene>
<dbReference type="RefSeq" id="WP_093142659.1">
    <property type="nucleotide sequence ID" value="NZ_BMWO01000002.1"/>
</dbReference>
<feature type="domain" description="TonB-dependent receptor plug" evidence="14">
    <location>
        <begin position="59"/>
        <end position="143"/>
    </location>
</feature>
<dbReference type="Pfam" id="PF07715">
    <property type="entry name" value="Plug"/>
    <property type="match status" value="1"/>
</dbReference>
<evidence type="ECO:0000256" key="11">
    <source>
        <dbReference type="RuleBase" id="RU003357"/>
    </source>
</evidence>
<feature type="chain" id="PRO_5011706809" evidence="12">
    <location>
        <begin position="22"/>
        <end position="609"/>
    </location>
</feature>
<accession>A0A1G7F3Z2</accession>
<keyword evidence="6 11" id="KW-0798">TonB box</keyword>
<evidence type="ECO:0000256" key="7">
    <source>
        <dbReference type="ARBA" id="ARBA00023136"/>
    </source>
</evidence>
<dbReference type="PROSITE" id="PS52016">
    <property type="entry name" value="TONB_DEPENDENT_REC_3"/>
    <property type="match status" value="1"/>
</dbReference>
<proteinExistence type="inferred from homology"/>
<dbReference type="InterPro" id="IPR000531">
    <property type="entry name" value="Beta-barrel_TonB"/>
</dbReference>
<keyword evidence="8" id="KW-0675">Receptor</keyword>
<evidence type="ECO:0000313" key="15">
    <source>
        <dbReference type="EMBL" id="SDE70619.1"/>
    </source>
</evidence>
<dbReference type="InterPro" id="IPR036942">
    <property type="entry name" value="Beta-barrel_TonB_sf"/>
</dbReference>
<evidence type="ECO:0000256" key="4">
    <source>
        <dbReference type="ARBA" id="ARBA00022692"/>
    </source>
</evidence>
<evidence type="ECO:0000256" key="6">
    <source>
        <dbReference type="ARBA" id="ARBA00023077"/>
    </source>
</evidence>
<keyword evidence="3 10" id="KW-1134">Transmembrane beta strand</keyword>
<dbReference type="Proteomes" id="UP000199321">
    <property type="component" value="Unassembled WGS sequence"/>
</dbReference>
<organism evidence="15 16">
    <name type="scientific">Ulvibacter litoralis</name>
    <dbReference type="NCBI Taxonomy" id="227084"/>
    <lineage>
        <taxon>Bacteria</taxon>
        <taxon>Pseudomonadati</taxon>
        <taxon>Bacteroidota</taxon>
        <taxon>Flavobacteriia</taxon>
        <taxon>Flavobacteriales</taxon>
        <taxon>Flavobacteriaceae</taxon>
        <taxon>Ulvibacter</taxon>
    </lineage>
</organism>
<dbReference type="GO" id="GO:0009279">
    <property type="term" value="C:cell outer membrane"/>
    <property type="evidence" value="ECO:0007669"/>
    <property type="project" value="UniProtKB-SubCell"/>
</dbReference>
<reference evidence="15 16" key="1">
    <citation type="submission" date="2016-10" db="EMBL/GenBank/DDBJ databases">
        <authorList>
            <person name="de Groot N.N."/>
        </authorList>
    </citation>
    <scope>NUCLEOTIDE SEQUENCE [LARGE SCALE GENOMIC DNA]</scope>
    <source>
        <strain evidence="15 16">DSM 16195</strain>
    </source>
</reference>
<dbReference type="GO" id="GO:0044718">
    <property type="term" value="P:siderophore transmembrane transport"/>
    <property type="evidence" value="ECO:0007669"/>
    <property type="project" value="TreeGrafter"/>
</dbReference>
<protein>
    <submittedName>
        <fullName evidence="15">Iron complex outermembrane recepter protein</fullName>
    </submittedName>
</protein>
<evidence type="ECO:0000259" key="14">
    <source>
        <dbReference type="Pfam" id="PF07715"/>
    </source>
</evidence>
<evidence type="ECO:0000256" key="12">
    <source>
        <dbReference type="SAM" id="SignalP"/>
    </source>
</evidence>
<evidence type="ECO:0000313" key="16">
    <source>
        <dbReference type="Proteomes" id="UP000199321"/>
    </source>
</evidence>
<dbReference type="Gene3D" id="2.40.170.20">
    <property type="entry name" value="TonB-dependent receptor, beta-barrel domain"/>
    <property type="match status" value="1"/>
</dbReference>
<evidence type="ECO:0000256" key="8">
    <source>
        <dbReference type="ARBA" id="ARBA00023170"/>
    </source>
</evidence>
<dbReference type="Pfam" id="PF00593">
    <property type="entry name" value="TonB_dep_Rec_b-barrel"/>
    <property type="match status" value="1"/>
</dbReference>
<dbReference type="AlphaFoldDB" id="A0A1G7F3Z2"/>
<dbReference type="PANTHER" id="PTHR30069:SF29">
    <property type="entry name" value="HEMOGLOBIN AND HEMOGLOBIN-HAPTOGLOBIN-BINDING PROTEIN 1-RELATED"/>
    <property type="match status" value="1"/>
</dbReference>
<dbReference type="InterPro" id="IPR012910">
    <property type="entry name" value="Plug_dom"/>
</dbReference>
<keyword evidence="5 12" id="KW-0732">Signal</keyword>
<dbReference type="OrthoDB" id="9762903at2"/>
<dbReference type="Gene3D" id="2.170.130.10">
    <property type="entry name" value="TonB-dependent receptor, plug domain"/>
    <property type="match status" value="1"/>
</dbReference>
<dbReference type="GO" id="GO:0015344">
    <property type="term" value="F:siderophore uptake transmembrane transporter activity"/>
    <property type="evidence" value="ECO:0007669"/>
    <property type="project" value="TreeGrafter"/>
</dbReference>
<evidence type="ECO:0000259" key="13">
    <source>
        <dbReference type="Pfam" id="PF00593"/>
    </source>
</evidence>
<comment type="similarity">
    <text evidence="10 11">Belongs to the TonB-dependent receptor family.</text>
</comment>
<sequence>MNRQYCLISLFLLCCGFFGNAQTDTIQRLDTVVLNDSKLVHFSEGFKLQTLSDSILDNHTSLTDVLRFSTPIYFKENGYGMVSSPSFRGTNASQTAVIWNGIPINSALNGQTDFNTIAPQASDAITVRSGGGSVPYGSGAIGGSIHLNNEMVFKEFSETDLKLLYGSFGTVEGNFKTKMASKTMFADVHVNFISSENDYEYLETDQKNENGEFNRFNAGTDIGFKRKNHLFTWNTNYFLGKRNFSNTITAISRSRYEDVTTRNLFSWKVFGKKYESTLKVAHLYEQYWYFANRETNNYDGGRAHTLLSDYAFDYKLQKDIKLSFNANYTRIEGKGTNIGTNTRNTLTFFLMLHHQVTDAFSYGASVRQSFLNDFDNPFLFSADASYKVADWYTVKANGSKNYRVPTFNDLYWNAGGNDALQPESSLQGELSNVFHFGKLQLEATAYYIHSNELIQWRPNASGVWMPENVSEVENYGGEFSATYKTSFQKHDFEIQANYAYTKAFNVEKQKQQLYVPFHKATGLFTYTYNRFQFEYQSYYNGKAFTTTDNKGSVKAHSVSNIRTSYTLGPKTNLIMLGVNANNIFNTYYENVAYRPMPNRNIQTFINIKF</sequence>
<comment type="subcellular location">
    <subcellularLocation>
        <location evidence="1 10">Cell outer membrane</location>
        <topology evidence="1 10">Multi-pass membrane protein</topology>
    </subcellularLocation>
</comment>
<dbReference type="EMBL" id="FNBA01000002">
    <property type="protein sequence ID" value="SDE70619.1"/>
    <property type="molecule type" value="Genomic_DNA"/>
</dbReference>
<evidence type="ECO:0000256" key="1">
    <source>
        <dbReference type="ARBA" id="ARBA00004571"/>
    </source>
</evidence>